<evidence type="ECO:0000313" key="2">
    <source>
        <dbReference type="EMBL" id="SFL23064.1"/>
    </source>
</evidence>
<accession>A0A1I4FZ33</accession>
<sequence>MSELIVIGYDNEAEAEKAREELLELQHEYMVEIADAVVAKANEHGKIKLNQMVNMWTAGAAGGAFWGLLIGLIFLNPLLGVVAGASAGALGGALSDYGINDKFMKDVASILKPGQAALFMMVRKEVSDKVIEKLSQQGGHIIRTNLDRSKENSLREAFDAAHSEVSNVNS</sequence>
<dbReference type="Proteomes" id="UP000199598">
    <property type="component" value="Unassembled WGS sequence"/>
</dbReference>
<keyword evidence="1" id="KW-1133">Transmembrane helix</keyword>
<gene>
    <name evidence="2" type="ORF">SAMN04488518_12424</name>
</gene>
<dbReference type="Pfam" id="PF06897">
    <property type="entry name" value="DUF1269"/>
    <property type="match status" value="1"/>
</dbReference>
<dbReference type="InterPro" id="IPR009200">
    <property type="entry name" value="DUF1269_membrane"/>
</dbReference>
<keyword evidence="1" id="KW-0472">Membrane</keyword>
<keyword evidence="3" id="KW-1185">Reference proteome</keyword>
<reference evidence="2 3" key="1">
    <citation type="submission" date="2016-10" db="EMBL/GenBank/DDBJ databases">
        <authorList>
            <person name="Varghese N."/>
            <person name="Submissions S."/>
        </authorList>
    </citation>
    <scope>NUCLEOTIDE SEQUENCE [LARGE SCALE GENOMIC DNA]</scope>
    <source>
        <strain evidence="2 3">DSM 16392</strain>
    </source>
</reference>
<organism evidence="2 3">
    <name type="scientific">Pseudovibrio ascidiaceicola</name>
    <dbReference type="NCBI Taxonomy" id="285279"/>
    <lineage>
        <taxon>Bacteria</taxon>
        <taxon>Pseudomonadati</taxon>
        <taxon>Pseudomonadota</taxon>
        <taxon>Alphaproteobacteria</taxon>
        <taxon>Hyphomicrobiales</taxon>
        <taxon>Stappiaceae</taxon>
        <taxon>Pseudovibrio</taxon>
    </lineage>
</organism>
<evidence type="ECO:0000313" key="3">
    <source>
        <dbReference type="Proteomes" id="UP000199598"/>
    </source>
</evidence>
<evidence type="ECO:0000256" key="1">
    <source>
        <dbReference type="SAM" id="Phobius"/>
    </source>
</evidence>
<comment type="caution">
    <text evidence="2">The sequence shown here is derived from an EMBL/GenBank/DDBJ whole genome shotgun (WGS) entry which is preliminary data.</text>
</comment>
<protein>
    <submittedName>
        <fullName evidence="2">Uncharacterized membrane protein</fullName>
    </submittedName>
</protein>
<name>A0A1I4FZ33_9HYPH</name>
<keyword evidence="1" id="KW-0812">Transmembrane</keyword>
<dbReference type="EMBL" id="FOSK01000024">
    <property type="protein sequence ID" value="SFL23064.1"/>
    <property type="molecule type" value="Genomic_DNA"/>
</dbReference>
<feature type="transmembrane region" description="Helical" evidence="1">
    <location>
        <begin position="81"/>
        <end position="99"/>
    </location>
</feature>
<proteinExistence type="predicted"/>
<feature type="transmembrane region" description="Helical" evidence="1">
    <location>
        <begin position="53"/>
        <end position="75"/>
    </location>
</feature>
<dbReference type="RefSeq" id="WP_093524283.1">
    <property type="nucleotide sequence ID" value="NZ_FOSK01000024.1"/>
</dbReference>